<evidence type="ECO:0000313" key="3">
    <source>
        <dbReference type="Proteomes" id="UP000199514"/>
    </source>
</evidence>
<feature type="domain" description="Putative zinc-finger" evidence="1">
    <location>
        <begin position="12"/>
        <end position="45"/>
    </location>
</feature>
<dbReference type="RefSeq" id="WP_221405356.1">
    <property type="nucleotide sequence ID" value="NZ_FOLE01000003.1"/>
</dbReference>
<accession>A0A1I1H998</accession>
<keyword evidence="2" id="KW-0863">Zinc-finger</keyword>
<evidence type="ECO:0000313" key="2">
    <source>
        <dbReference type="EMBL" id="SFC20544.1"/>
    </source>
</evidence>
<dbReference type="Pfam" id="PF13490">
    <property type="entry name" value="zf-HC2"/>
    <property type="match status" value="1"/>
</dbReference>
<keyword evidence="3" id="KW-1185">Reference proteome</keyword>
<dbReference type="AlphaFoldDB" id="A0A1I1H998"/>
<dbReference type="Proteomes" id="UP000199514">
    <property type="component" value="Unassembled WGS sequence"/>
</dbReference>
<protein>
    <submittedName>
        <fullName evidence="2">Putative zinc-finger</fullName>
    </submittedName>
</protein>
<reference evidence="2 3" key="1">
    <citation type="submission" date="2016-10" db="EMBL/GenBank/DDBJ databases">
        <authorList>
            <person name="de Groot N.N."/>
        </authorList>
    </citation>
    <scope>NUCLEOTIDE SEQUENCE [LARGE SCALE GENOMIC DNA]</scope>
    <source>
        <strain evidence="2 3">DSM 6793</strain>
    </source>
</reference>
<keyword evidence="2" id="KW-0479">Metal-binding</keyword>
<organism evidence="2 3">
    <name type="scientific">Flexibacter flexilis DSM 6793</name>
    <dbReference type="NCBI Taxonomy" id="927664"/>
    <lineage>
        <taxon>Bacteria</taxon>
        <taxon>Pseudomonadati</taxon>
        <taxon>Bacteroidota</taxon>
        <taxon>Cytophagia</taxon>
        <taxon>Cytophagales</taxon>
        <taxon>Flexibacteraceae</taxon>
        <taxon>Flexibacter</taxon>
    </lineage>
</organism>
<proteinExistence type="predicted"/>
<dbReference type="GO" id="GO:0008270">
    <property type="term" value="F:zinc ion binding"/>
    <property type="evidence" value="ECO:0007669"/>
    <property type="project" value="UniProtKB-KW"/>
</dbReference>
<dbReference type="STRING" id="927664.SAMN05421780_103259"/>
<dbReference type="InterPro" id="IPR027383">
    <property type="entry name" value="Znf_put"/>
</dbReference>
<gene>
    <name evidence="2" type="ORF">SAMN05421780_103259</name>
</gene>
<keyword evidence="2" id="KW-0862">Zinc</keyword>
<sequence>MGKILNTLLLSCEKATQLIDRKALQPLSWRESVQLQMHLATCKGCKAYQKQSQLIDQMLSVHFGQPQPDQVPAVENAALKKRIKKDFE</sequence>
<name>A0A1I1H998_9BACT</name>
<evidence type="ECO:0000259" key="1">
    <source>
        <dbReference type="Pfam" id="PF13490"/>
    </source>
</evidence>
<dbReference type="EMBL" id="FOLE01000003">
    <property type="protein sequence ID" value="SFC20544.1"/>
    <property type="molecule type" value="Genomic_DNA"/>
</dbReference>